<proteinExistence type="predicted"/>
<dbReference type="PANTHER" id="PTHR43790">
    <property type="entry name" value="CARBOHYDRATE TRANSPORT ATP-BINDING PROTEIN MG119-RELATED"/>
    <property type="match status" value="1"/>
</dbReference>
<dbReference type="GO" id="GO:0005524">
    <property type="term" value="F:ATP binding"/>
    <property type="evidence" value="ECO:0007669"/>
    <property type="project" value="UniProtKB-KW"/>
</dbReference>
<dbReference type="CDD" id="cd03216">
    <property type="entry name" value="ABC_Carb_Monos_I"/>
    <property type="match status" value="1"/>
</dbReference>
<gene>
    <name evidence="6" type="ORF">GB883_04285</name>
</gene>
<dbReference type="AlphaFoldDB" id="A0A7J5UTA0"/>
<keyword evidence="7" id="KW-1185">Reference proteome</keyword>
<dbReference type="RefSeq" id="WP_152202712.1">
    <property type="nucleotide sequence ID" value="NZ_VUKF01000017.1"/>
</dbReference>
<evidence type="ECO:0000259" key="5">
    <source>
        <dbReference type="PROSITE" id="PS50893"/>
    </source>
</evidence>
<dbReference type="InterPro" id="IPR003439">
    <property type="entry name" value="ABC_transporter-like_ATP-bd"/>
</dbReference>
<dbReference type="InterPro" id="IPR003593">
    <property type="entry name" value="AAA+_ATPase"/>
</dbReference>
<comment type="caution">
    <text evidence="6">The sequence shown here is derived from an EMBL/GenBank/DDBJ whole genome shotgun (WGS) entry which is preliminary data.</text>
</comment>
<dbReference type="EMBL" id="WHJE01000011">
    <property type="protein sequence ID" value="KAE8765383.1"/>
    <property type="molecule type" value="Genomic_DNA"/>
</dbReference>
<dbReference type="GO" id="GO:0016887">
    <property type="term" value="F:ATP hydrolysis activity"/>
    <property type="evidence" value="ECO:0007669"/>
    <property type="project" value="InterPro"/>
</dbReference>
<keyword evidence="3" id="KW-0547">Nucleotide-binding</keyword>
<evidence type="ECO:0000256" key="4">
    <source>
        <dbReference type="ARBA" id="ARBA00022840"/>
    </source>
</evidence>
<feature type="domain" description="ABC transporter" evidence="5">
    <location>
        <begin position="238"/>
        <end position="465"/>
    </location>
</feature>
<dbReference type="PANTHER" id="PTHR43790:SF9">
    <property type="entry name" value="GALACTOFURANOSE TRANSPORTER ATP-BINDING PROTEIN YTFR"/>
    <property type="match status" value="1"/>
</dbReference>
<organism evidence="6 7">
    <name type="scientific">Georgenia thermotolerans</name>
    <dbReference type="NCBI Taxonomy" id="527326"/>
    <lineage>
        <taxon>Bacteria</taxon>
        <taxon>Bacillati</taxon>
        <taxon>Actinomycetota</taxon>
        <taxon>Actinomycetes</taxon>
        <taxon>Micrococcales</taxon>
        <taxon>Bogoriellaceae</taxon>
        <taxon>Georgenia</taxon>
    </lineage>
</organism>
<dbReference type="Proteomes" id="UP000451860">
    <property type="component" value="Unassembled WGS sequence"/>
</dbReference>
<protein>
    <submittedName>
        <fullName evidence="6">ATP-binding cassette domain-containing protein</fullName>
    </submittedName>
</protein>
<accession>A0A7J5UTA0</accession>
<dbReference type="OrthoDB" id="39350at2"/>
<dbReference type="Gene3D" id="3.40.50.300">
    <property type="entry name" value="P-loop containing nucleotide triphosphate hydrolases"/>
    <property type="match status" value="2"/>
</dbReference>
<keyword evidence="1" id="KW-0813">Transport</keyword>
<sequence>MTENVTVPRVVVRGVTKTFGATRALAGVDLEVHAGEVHTVMGENGSGKSTLVKLLSGVHRPDEGELLIDGRPAGAVQSPAQARALGVATVFQEVLTVPGQTIAENVWLGTKVSHVGKAERRARAAHLLETLVGAPVDVDAPIESLSLSERQAACIARSLVSEPRLLILDESTSALDVATRDRLFDMVRELSAAGTSVLFISHRMDEVFAISDVFTVMRSGETVTARLDAGSTTADELVHLMSGTTKASGRRTGCVSSDVVLETPLFTLHAGEVVGLAGLEGQGQDEFLKSLRTAQAAGPVSYVPRERRAEGIFEQLSIAENFALPTLARDTVAGVIRPRRTRARLGAHGERLRLKMGHATDGITTLSGGNQQKVIISRALADDPTVLLLNDPTRGIDQNAKNDIYALIDDLLRRGLGVVLLSTEVDELVNLADRVLVFEDRTISADLSRDEITREAIVSAYFGAVVP</sequence>
<dbReference type="SUPFAM" id="SSF52540">
    <property type="entry name" value="P-loop containing nucleoside triphosphate hydrolases"/>
    <property type="match status" value="2"/>
</dbReference>
<name>A0A7J5UTA0_9MICO</name>
<evidence type="ECO:0000256" key="1">
    <source>
        <dbReference type="ARBA" id="ARBA00022448"/>
    </source>
</evidence>
<keyword evidence="2" id="KW-0677">Repeat</keyword>
<dbReference type="PROSITE" id="PS50893">
    <property type="entry name" value="ABC_TRANSPORTER_2"/>
    <property type="match status" value="2"/>
</dbReference>
<dbReference type="CDD" id="cd03215">
    <property type="entry name" value="ABC_Carb_Monos_II"/>
    <property type="match status" value="1"/>
</dbReference>
<dbReference type="InterPro" id="IPR017871">
    <property type="entry name" value="ABC_transporter-like_CS"/>
</dbReference>
<dbReference type="PROSITE" id="PS00211">
    <property type="entry name" value="ABC_TRANSPORTER_1"/>
    <property type="match status" value="1"/>
</dbReference>
<feature type="domain" description="ABC transporter" evidence="5">
    <location>
        <begin position="10"/>
        <end position="244"/>
    </location>
</feature>
<evidence type="ECO:0000313" key="7">
    <source>
        <dbReference type="Proteomes" id="UP000451860"/>
    </source>
</evidence>
<keyword evidence="4 6" id="KW-0067">ATP-binding</keyword>
<evidence type="ECO:0000313" key="6">
    <source>
        <dbReference type="EMBL" id="KAE8765383.1"/>
    </source>
</evidence>
<dbReference type="SMART" id="SM00382">
    <property type="entry name" value="AAA"/>
    <property type="match status" value="2"/>
</dbReference>
<evidence type="ECO:0000256" key="3">
    <source>
        <dbReference type="ARBA" id="ARBA00022741"/>
    </source>
</evidence>
<dbReference type="InterPro" id="IPR027417">
    <property type="entry name" value="P-loop_NTPase"/>
</dbReference>
<reference evidence="6 7" key="1">
    <citation type="submission" date="2019-10" db="EMBL/GenBank/DDBJ databases">
        <title>Georgenia wutianyii sp. nov. and Georgenia yuyongxinii sp. nov. isolated from plateau pika (Ochotona curzoniae) in the Qinghai-Tibet plateau of China.</title>
        <authorList>
            <person name="Tian Z."/>
        </authorList>
    </citation>
    <scope>NUCLEOTIDE SEQUENCE [LARGE SCALE GENOMIC DNA]</scope>
    <source>
        <strain evidence="6 7">DSM 21501</strain>
    </source>
</reference>
<dbReference type="InterPro" id="IPR050107">
    <property type="entry name" value="ABC_carbohydrate_import_ATPase"/>
</dbReference>
<evidence type="ECO:0000256" key="2">
    <source>
        <dbReference type="ARBA" id="ARBA00022737"/>
    </source>
</evidence>
<dbReference type="Pfam" id="PF00005">
    <property type="entry name" value="ABC_tran"/>
    <property type="match status" value="2"/>
</dbReference>